<comment type="caution">
    <text evidence="2">The sequence shown here is derived from an EMBL/GenBank/DDBJ whole genome shotgun (WGS) entry which is preliminary data.</text>
</comment>
<evidence type="ECO:0000313" key="3">
    <source>
        <dbReference type="Proteomes" id="UP001501777"/>
    </source>
</evidence>
<dbReference type="RefSeq" id="WP_344399896.1">
    <property type="nucleotide sequence ID" value="NZ_BAAASG010000006.1"/>
</dbReference>
<gene>
    <name evidence="2" type="ORF">GCM10010276_21270</name>
</gene>
<protein>
    <submittedName>
        <fullName evidence="2">Uncharacterized protein</fullName>
    </submittedName>
</protein>
<evidence type="ECO:0000256" key="1">
    <source>
        <dbReference type="SAM" id="MobiDB-lite"/>
    </source>
</evidence>
<evidence type="ECO:0000313" key="2">
    <source>
        <dbReference type="EMBL" id="GAA2483506.1"/>
    </source>
</evidence>
<feature type="region of interest" description="Disordered" evidence="1">
    <location>
        <begin position="116"/>
        <end position="148"/>
    </location>
</feature>
<keyword evidence="3" id="KW-1185">Reference proteome</keyword>
<dbReference type="EMBL" id="BAAASG010000006">
    <property type="protein sequence ID" value="GAA2483506.1"/>
    <property type="molecule type" value="Genomic_DNA"/>
</dbReference>
<sequence length="148" mass="15306">MRAATVVRLGWGTVLLIFPDAVLRHLPGTGPDRAGSAAVRVLGARHVGQGLLSARGVLPPVWAAATDALHAVSMAGLALTSARWRTAALADFVIAVGFVVTDGADSGFLSARTGYSQGHDGQIRHARGSAGRRLPSVGPARLCGPRRR</sequence>
<proteinExistence type="predicted"/>
<accession>A0ABN3LIU6</accession>
<organism evidence="2 3">
    <name type="scientific">Streptomyces longisporus</name>
    <dbReference type="NCBI Taxonomy" id="1948"/>
    <lineage>
        <taxon>Bacteria</taxon>
        <taxon>Bacillati</taxon>
        <taxon>Actinomycetota</taxon>
        <taxon>Actinomycetes</taxon>
        <taxon>Kitasatosporales</taxon>
        <taxon>Streptomycetaceae</taxon>
        <taxon>Streptomyces</taxon>
    </lineage>
</organism>
<reference evidence="2 3" key="1">
    <citation type="journal article" date="2019" name="Int. J. Syst. Evol. Microbiol.">
        <title>The Global Catalogue of Microorganisms (GCM) 10K type strain sequencing project: providing services to taxonomists for standard genome sequencing and annotation.</title>
        <authorList>
            <consortium name="The Broad Institute Genomics Platform"/>
            <consortium name="The Broad Institute Genome Sequencing Center for Infectious Disease"/>
            <person name="Wu L."/>
            <person name="Ma J."/>
        </authorList>
    </citation>
    <scope>NUCLEOTIDE SEQUENCE [LARGE SCALE GENOMIC DNA]</scope>
    <source>
        <strain evidence="2 3">JCM 4395</strain>
    </source>
</reference>
<dbReference type="Proteomes" id="UP001501777">
    <property type="component" value="Unassembled WGS sequence"/>
</dbReference>
<name>A0ABN3LIU6_STRLO</name>